<evidence type="ECO:0000313" key="2">
    <source>
        <dbReference type="EMBL" id="VDN10940.1"/>
    </source>
</evidence>
<dbReference type="EMBL" id="UYRU01050312">
    <property type="protein sequence ID" value="VDN10940.1"/>
    <property type="molecule type" value="Genomic_DNA"/>
</dbReference>
<dbReference type="InterPro" id="IPR011989">
    <property type="entry name" value="ARM-like"/>
</dbReference>
<proteinExistence type="predicted"/>
<dbReference type="InterPro" id="IPR028426">
    <property type="entry name" value="Huntingtin_fam"/>
</dbReference>
<dbReference type="Pfam" id="PF20926">
    <property type="entry name" value="Htt_N-HEAT_1"/>
    <property type="match status" value="1"/>
</dbReference>
<keyword evidence="3" id="KW-1185">Reference proteome</keyword>
<dbReference type="InterPro" id="IPR016024">
    <property type="entry name" value="ARM-type_fold"/>
</dbReference>
<evidence type="ECO:0008006" key="4">
    <source>
        <dbReference type="Google" id="ProtNLM"/>
    </source>
</evidence>
<dbReference type="PANTHER" id="PTHR10170:SF10">
    <property type="entry name" value="HUNTINGTIN"/>
    <property type="match status" value="1"/>
</dbReference>
<dbReference type="Gene3D" id="1.25.10.10">
    <property type="entry name" value="Leucine-rich Repeat Variant"/>
    <property type="match status" value="1"/>
</dbReference>
<organism evidence="2 3">
    <name type="scientific">Dibothriocephalus latus</name>
    <name type="common">Fish tapeworm</name>
    <name type="synonym">Diphyllobothrium latum</name>
    <dbReference type="NCBI Taxonomy" id="60516"/>
    <lineage>
        <taxon>Eukaryota</taxon>
        <taxon>Metazoa</taxon>
        <taxon>Spiralia</taxon>
        <taxon>Lophotrochozoa</taxon>
        <taxon>Platyhelminthes</taxon>
        <taxon>Cestoda</taxon>
        <taxon>Eucestoda</taxon>
        <taxon>Diphyllobothriidea</taxon>
        <taxon>Diphyllobothriidae</taxon>
        <taxon>Dibothriocephalus</taxon>
    </lineage>
</organism>
<protein>
    <recommendedName>
        <fullName evidence="4">Condensin complex subunit 1 C-terminal domain-containing protein</fullName>
    </recommendedName>
</protein>
<dbReference type="GO" id="GO:0005737">
    <property type="term" value="C:cytoplasm"/>
    <property type="evidence" value="ECO:0007669"/>
    <property type="project" value="TreeGrafter"/>
</dbReference>
<dbReference type="Proteomes" id="UP000281553">
    <property type="component" value="Unassembled WGS sequence"/>
</dbReference>
<gene>
    <name evidence="2" type="ORF">DILT_LOCUS6771</name>
</gene>
<sequence>MSFASLEDRLIRVFGAWGMIDDGVDSDTGNADSQAATELSDQPMSGSEKTKLLKEITEMADAFVGMQAISASHSVQYLNFIMAALFELISHDDQDIRVAADEAINKITKLSDVYLTQHVICEFFIEMKRNRSKRALSVAMKKFAACVHKVNPKKRRMYAINLLPVLRGLLLNSLLAKLESGKNYIRRAAADIVVSTVIHSRLPRELAYRLLQQLAGKWFVPAGFFFN</sequence>
<dbReference type="AlphaFoldDB" id="A0A3P7LC24"/>
<evidence type="ECO:0000256" key="1">
    <source>
        <dbReference type="SAM" id="MobiDB-lite"/>
    </source>
</evidence>
<accession>A0A3P7LC24</accession>
<dbReference type="SUPFAM" id="SSF48371">
    <property type="entry name" value="ARM repeat"/>
    <property type="match status" value="1"/>
</dbReference>
<reference evidence="2 3" key="1">
    <citation type="submission" date="2018-11" db="EMBL/GenBank/DDBJ databases">
        <authorList>
            <consortium name="Pathogen Informatics"/>
        </authorList>
    </citation>
    <scope>NUCLEOTIDE SEQUENCE [LARGE SCALE GENOMIC DNA]</scope>
</reference>
<dbReference type="OrthoDB" id="10065698at2759"/>
<dbReference type="PANTHER" id="PTHR10170">
    <property type="entry name" value="HUNTINGTON DISEASE PROTEIN"/>
    <property type="match status" value="1"/>
</dbReference>
<evidence type="ECO:0000313" key="3">
    <source>
        <dbReference type="Proteomes" id="UP000281553"/>
    </source>
</evidence>
<feature type="region of interest" description="Disordered" evidence="1">
    <location>
        <begin position="28"/>
        <end position="47"/>
    </location>
</feature>
<dbReference type="InterPro" id="IPR048411">
    <property type="entry name" value="Htt_N_HEAT_rpt-1"/>
</dbReference>
<name>A0A3P7LC24_DIBLA</name>